<dbReference type="InterPro" id="IPR015943">
    <property type="entry name" value="WD40/YVTN_repeat-like_dom_sf"/>
</dbReference>
<dbReference type="EMBL" id="KV442042">
    <property type="protein sequence ID" value="OAQ29311.1"/>
    <property type="molecule type" value="Genomic_DNA"/>
</dbReference>
<protein>
    <submittedName>
        <fullName evidence="4">WD40 repeat-like protein</fullName>
    </submittedName>
</protein>
<dbReference type="PRINTS" id="PR00320">
    <property type="entry name" value="GPROTEINBRPT"/>
</dbReference>
<dbReference type="Pfam" id="PF00400">
    <property type="entry name" value="WD40"/>
    <property type="match status" value="9"/>
</dbReference>
<keyword evidence="2" id="KW-0677">Repeat</keyword>
<feature type="repeat" description="WD" evidence="3">
    <location>
        <begin position="339"/>
        <end position="380"/>
    </location>
</feature>
<feature type="repeat" description="WD" evidence="3">
    <location>
        <begin position="765"/>
        <end position="796"/>
    </location>
</feature>
<dbReference type="InterPro" id="IPR036322">
    <property type="entry name" value="WD40_repeat_dom_sf"/>
</dbReference>
<keyword evidence="5" id="KW-1185">Reference proteome</keyword>
<feature type="repeat" description="WD" evidence="3">
    <location>
        <begin position="423"/>
        <end position="464"/>
    </location>
</feature>
<proteinExistence type="predicted"/>
<dbReference type="PROSITE" id="PS50082">
    <property type="entry name" value="WD_REPEATS_2"/>
    <property type="match status" value="7"/>
</dbReference>
<sequence>MDHAGNPIVTYTHLRDKNTWKASFFSPSGQAKLLRESSTVMRSGGHFRFLHRSLLEYFYSRTIFDPMDYNADAEGMEEREQDFDLRTCLAQRSIIEEPLIVQFLAERVLQDPPFQQQLQDVIGESVSDVEGESTQVAAANAFTILVKAGVDFRGADLRGIKVPGADLSNGQFDYAQFQSANLTGVNLARSWLRQADMSGAQMHGVRFGELPYLVTEDFPAACGYSPDGKLLAVSVRGGFINVYETTTWSKVRELRGHVRGSHDVTFSADSQRIVSAGMDKTARIWESNGGVEAMMVLEGHTDELRGTSFSPCGKKVISCSTDKTIRLWDAQTGECLLVLEGHTSIVRSVRFSADGRTLVSGSDDKTIRFWSAETGEPTAVWTSPVGSVKCLGYSPNERWVATGHEYGGVLLWDTASGEPSTELYGHTYTLTSVVFSSSSQWLASSSGDGSVKLWDVSSGTLVATLNGHNGGCFKVDFAPDEHQIASVGADKKVRLREVNSNESMSSCLEAPSPQDQRVSSVALAYALDGGAIFTVEENLIIRRWDREALAAGGEGVGGGLYVSDLYTDDTEDMFFLWCAAFSPDRRQIAASFDEGPIRLADVRPGPDTASITRLKGHLRAVTTMTFSSCGRWLLSACLDKAARLWDLHEDGSAPRHGEHVLVQLEENDPVIIESVAFSPTGAQLAVGFSTGTVSLFDPVSKALVVASKKKLQTGSRGDRHLVLKYSPSGRQLAMGTATGSIYLWDTTPSAAEGKTEEEPGVLVQLLEGPQEISALAYSPCGTWIASGSIDETVRLWHRQSEEENTWSCVSLVRGFFGLIRDIAWNPVVPMEFVTACKDGSVRVWGVSPGVGGKDMSKGEGAEVRFLWGSDLRILCAADMKLEGVVGLDEMNRKLLVQRGAVESLKA</sequence>
<feature type="repeat" description="WD" evidence="3">
    <location>
        <begin position="297"/>
        <end position="338"/>
    </location>
</feature>
<dbReference type="SUPFAM" id="SSF141571">
    <property type="entry name" value="Pentapeptide repeat-like"/>
    <property type="match status" value="1"/>
</dbReference>
<dbReference type="InterPro" id="IPR019775">
    <property type="entry name" value="WD40_repeat_CS"/>
</dbReference>
<dbReference type="InterPro" id="IPR020472">
    <property type="entry name" value="WD40_PAC1"/>
</dbReference>
<dbReference type="PANTHER" id="PTHR19879">
    <property type="entry name" value="TRANSCRIPTION INITIATION FACTOR TFIID"/>
    <property type="match status" value="1"/>
</dbReference>
<dbReference type="SUPFAM" id="SSF50978">
    <property type="entry name" value="WD40 repeat-like"/>
    <property type="match status" value="2"/>
</dbReference>
<dbReference type="InterPro" id="IPR001680">
    <property type="entry name" value="WD40_rpt"/>
</dbReference>
<dbReference type="PROSITE" id="PS00678">
    <property type="entry name" value="WD_REPEATS_1"/>
    <property type="match status" value="3"/>
</dbReference>
<dbReference type="AlphaFoldDB" id="A0A197JXY7"/>
<dbReference type="STRING" id="1314771.A0A197JXY7"/>
<feature type="repeat" description="WD" evidence="3">
    <location>
        <begin position="254"/>
        <end position="286"/>
    </location>
</feature>
<dbReference type="CDD" id="cd00200">
    <property type="entry name" value="WD40"/>
    <property type="match status" value="1"/>
</dbReference>
<dbReference type="Pfam" id="PF00805">
    <property type="entry name" value="Pentapeptide"/>
    <property type="match status" value="1"/>
</dbReference>
<feature type="repeat" description="WD" evidence="3">
    <location>
        <begin position="465"/>
        <end position="506"/>
    </location>
</feature>
<feature type="repeat" description="WD" evidence="3">
    <location>
        <begin position="614"/>
        <end position="647"/>
    </location>
</feature>
<dbReference type="OrthoDB" id="2351536at2759"/>
<dbReference type="Gene3D" id="2.160.20.80">
    <property type="entry name" value="E3 ubiquitin-protein ligase SopA"/>
    <property type="match status" value="1"/>
</dbReference>
<dbReference type="SMART" id="SM00320">
    <property type="entry name" value="WD40"/>
    <property type="match status" value="13"/>
</dbReference>
<evidence type="ECO:0000313" key="5">
    <source>
        <dbReference type="Proteomes" id="UP000078512"/>
    </source>
</evidence>
<gene>
    <name evidence="4" type="ORF">K457DRAFT_138084</name>
</gene>
<keyword evidence="1 3" id="KW-0853">WD repeat</keyword>
<reference evidence="4 5" key="1">
    <citation type="submission" date="2016-05" db="EMBL/GenBank/DDBJ databases">
        <title>Genome sequencing reveals origins of a unique bacterial endosymbiosis in the earliest lineages of terrestrial Fungi.</title>
        <authorList>
            <consortium name="DOE Joint Genome Institute"/>
            <person name="Uehling J."/>
            <person name="Gryganskyi A."/>
            <person name="Hameed K."/>
            <person name="Tschaplinski T."/>
            <person name="Misztal P."/>
            <person name="Wu S."/>
            <person name="Desiro A."/>
            <person name="Vande Pol N."/>
            <person name="Du Z.-Y."/>
            <person name="Zienkiewicz A."/>
            <person name="Zienkiewicz K."/>
            <person name="Morin E."/>
            <person name="Tisserant E."/>
            <person name="Splivallo R."/>
            <person name="Hainaut M."/>
            <person name="Henrissat B."/>
            <person name="Ohm R."/>
            <person name="Kuo A."/>
            <person name="Yan J."/>
            <person name="Lipzen A."/>
            <person name="Nolan M."/>
            <person name="Labutti K."/>
            <person name="Barry K."/>
            <person name="Goldstein A."/>
            <person name="Labbe J."/>
            <person name="Schadt C."/>
            <person name="Tuskan G."/>
            <person name="Grigoriev I."/>
            <person name="Martin F."/>
            <person name="Vilgalys R."/>
            <person name="Bonito G."/>
        </authorList>
    </citation>
    <scope>NUCLEOTIDE SEQUENCE [LARGE SCALE GENOMIC DNA]</scope>
    <source>
        <strain evidence="4 5">AG-77</strain>
    </source>
</reference>
<accession>A0A197JXY7</accession>
<dbReference type="PANTHER" id="PTHR19879:SF9">
    <property type="entry name" value="TRANSCRIPTION INITIATION FACTOR TFIID SUBUNIT 5"/>
    <property type="match status" value="1"/>
</dbReference>
<dbReference type="Proteomes" id="UP000078512">
    <property type="component" value="Unassembled WGS sequence"/>
</dbReference>
<evidence type="ECO:0000256" key="1">
    <source>
        <dbReference type="ARBA" id="ARBA00022574"/>
    </source>
</evidence>
<organism evidence="4 5">
    <name type="scientific">Linnemannia elongata AG-77</name>
    <dbReference type="NCBI Taxonomy" id="1314771"/>
    <lineage>
        <taxon>Eukaryota</taxon>
        <taxon>Fungi</taxon>
        <taxon>Fungi incertae sedis</taxon>
        <taxon>Mucoromycota</taxon>
        <taxon>Mortierellomycotina</taxon>
        <taxon>Mortierellomycetes</taxon>
        <taxon>Mortierellales</taxon>
        <taxon>Mortierellaceae</taxon>
        <taxon>Linnemannia</taxon>
    </lineage>
</organism>
<evidence type="ECO:0000256" key="3">
    <source>
        <dbReference type="PROSITE-ProRule" id="PRU00221"/>
    </source>
</evidence>
<dbReference type="PROSITE" id="PS50294">
    <property type="entry name" value="WD_REPEATS_REGION"/>
    <property type="match status" value="6"/>
</dbReference>
<evidence type="ECO:0000256" key="2">
    <source>
        <dbReference type="ARBA" id="ARBA00022737"/>
    </source>
</evidence>
<evidence type="ECO:0000313" key="4">
    <source>
        <dbReference type="EMBL" id="OAQ29311.1"/>
    </source>
</evidence>
<name>A0A197JXY7_9FUNG</name>
<dbReference type="InterPro" id="IPR001646">
    <property type="entry name" value="5peptide_repeat"/>
</dbReference>
<dbReference type="Gene3D" id="2.130.10.10">
    <property type="entry name" value="YVTN repeat-like/Quinoprotein amine dehydrogenase"/>
    <property type="match status" value="4"/>
</dbReference>